<dbReference type="AlphaFoldDB" id="A0A9D7S6W9"/>
<feature type="domain" description="DUF6371" evidence="1">
    <location>
        <begin position="39"/>
        <end position="188"/>
    </location>
</feature>
<evidence type="ECO:0000313" key="3">
    <source>
        <dbReference type="Proteomes" id="UP000808349"/>
    </source>
</evidence>
<sequence>MHKEIIRNPTTQKKISNPAPISYIPSELFERSLSNYEENNFALYLKKLFGKEVTYQLIKQYQIGTSKKWNNSTIFWQVDILGKIRTGKIMLYDPITGKRIKKPYNHISWVHSSLKDSTFNLQQCFFGEHLLQDETLKPVAIVESEKTAIIASFYLPEFIWLAVGSINNLSTERCKVLQGRNVVLYPDLNAFDKWQQKAMALSGVANFKVSDLLESNASEPEKQQGLDLGDYLFG</sequence>
<dbReference type="Pfam" id="PF19898">
    <property type="entry name" value="DUF6371"/>
    <property type="match status" value="1"/>
</dbReference>
<proteinExistence type="predicted"/>
<dbReference type="Proteomes" id="UP000808349">
    <property type="component" value="Unassembled WGS sequence"/>
</dbReference>
<accession>A0A9D7S6W9</accession>
<name>A0A9D7S6W9_9BACT</name>
<dbReference type="EMBL" id="JADKFW010000002">
    <property type="protein sequence ID" value="MBK9715954.1"/>
    <property type="molecule type" value="Genomic_DNA"/>
</dbReference>
<evidence type="ECO:0000313" key="2">
    <source>
        <dbReference type="EMBL" id="MBK9715954.1"/>
    </source>
</evidence>
<comment type="caution">
    <text evidence="2">The sequence shown here is derived from an EMBL/GenBank/DDBJ whole genome shotgun (WGS) entry which is preliminary data.</text>
</comment>
<protein>
    <recommendedName>
        <fullName evidence="1">DUF6371 domain-containing protein</fullName>
    </recommendedName>
</protein>
<dbReference type="InterPro" id="IPR045951">
    <property type="entry name" value="DUF6371"/>
</dbReference>
<evidence type="ECO:0000259" key="1">
    <source>
        <dbReference type="Pfam" id="PF19898"/>
    </source>
</evidence>
<organism evidence="2 3">
    <name type="scientific">Candidatus Defluviibacterium haderslevense</name>
    <dbReference type="NCBI Taxonomy" id="2981993"/>
    <lineage>
        <taxon>Bacteria</taxon>
        <taxon>Pseudomonadati</taxon>
        <taxon>Bacteroidota</taxon>
        <taxon>Saprospiria</taxon>
        <taxon>Saprospirales</taxon>
        <taxon>Saprospiraceae</taxon>
        <taxon>Candidatus Defluviibacterium</taxon>
    </lineage>
</organism>
<reference evidence="2 3" key="1">
    <citation type="submission" date="2020-10" db="EMBL/GenBank/DDBJ databases">
        <title>Connecting structure to function with the recovery of over 1000 high-quality activated sludge metagenome-assembled genomes encoding full-length rRNA genes using long-read sequencing.</title>
        <authorList>
            <person name="Singleton C.M."/>
            <person name="Petriglieri F."/>
            <person name="Kristensen J.M."/>
            <person name="Kirkegaard R.H."/>
            <person name="Michaelsen T.Y."/>
            <person name="Andersen M.H."/>
            <person name="Karst S.M."/>
            <person name="Dueholm M.S."/>
            <person name="Nielsen P.H."/>
            <person name="Albertsen M."/>
        </authorList>
    </citation>
    <scope>NUCLEOTIDE SEQUENCE [LARGE SCALE GENOMIC DNA]</scope>
    <source>
        <strain evidence="2">Ribe_18-Q3-R11-54_BAT3C.373</strain>
    </source>
</reference>
<gene>
    <name evidence="2" type="ORF">IPO85_00195</name>
</gene>